<dbReference type="AlphaFoldDB" id="A0A4P6MXD1"/>
<dbReference type="GO" id="GO:0003677">
    <property type="term" value="F:DNA binding"/>
    <property type="evidence" value="ECO:0007669"/>
    <property type="project" value="InterPro"/>
</dbReference>
<evidence type="ECO:0000259" key="1">
    <source>
        <dbReference type="Pfam" id="PF09339"/>
    </source>
</evidence>
<dbReference type="CDD" id="cd00090">
    <property type="entry name" value="HTH_ARSR"/>
    <property type="match status" value="1"/>
</dbReference>
<dbReference type="InterPro" id="IPR005471">
    <property type="entry name" value="Tscrpt_reg_IclR_N"/>
</dbReference>
<dbReference type="GO" id="GO:0006355">
    <property type="term" value="P:regulation of DNA-templated transcription"/>
    <property type="evidence" value="ECO:0007669"/>
    <property type="project" value="InterPro"/>
</dbReference>
<dbReference type="InterPro" id="IPR036388">
    <property type="entry name" value="WH-like_DNA-bd_sf"/>
</dbReference>
<sequence>MKNNPLGPRPAPEADPDDLGAAGLVLAAIRGAAHPLRVGEIARTVGSHDNTVRGHLATLIDLGLVESETAPVQGRGRPAVLYSAGPRPGVRIDEYRSLAGTFAADLVTQGSGPQVRERARRIGRTWGESLTPPPAKGAAPPDLDGVLAELGFGPQRDADVVRLTTCPLLDLAVANPDVICQVHLGLVDGIIDRGEGDAEAELTPFAEPGACLLRVPRPA</sequence>
<dbReference type="STRING" id="1216970.GCA_001570985_01185"/>
<dbReference type="RefSeq" id="WP_130630958.1">
    <property type="nucleotide sequence ID" value="NZ_CP036164.1"/>
</dbReference>
<dbReference type="Gene3D" id="1.10.10.10">
    <property type="entry name" value="Winged helix-like DNA-binding domain superfamily/Winged helix DNA-binding domain"/>
    <property type="match status" value="1"/>
</dbReference>
<feature type="domain" description="HTH iclR-type" evidence="1">
    <location>
        <begin position="25"/>
        <end position="67"/>
    </location>
</feature>
<dbReference type="SUPFAM" id="SSF46785">
    <property type="entry name" value="Winged helix' DNA-binding domain"/>
    <property type="match status" value="1"/>
</dbReference>
<dbReference type="Proteomes" id="UP000290408">
    <property type="component" value="Chromosome"/>
</dbReference>
<dbReference type="Pfam" id="PF09339">
    <property type="entry name" value="HTH_IclR"/>
    <property type="match status" value="1"/>
</dbReference>
<dbReference type="InterPro" id="IPR036390">
    <property type="entry name" value="WH_DNA-bd_sf"/>
</dbReference>
<dbReference type="EMBL" id="CP036164">
    <property type="protein sequence ID" value="QBF47786.1"/>
    <property type="molecule type" value="Genomic_DNA"/>
</dbReference>
<name>A0A4P6MXD1_9MICO</name>
<keyword evidence="3" id="KW-1185">Reference proteome</keyword>
<dbReference type="InterPro" id="IPR011991">
    <property type="entry name" value="ArsR-like_HTH"/>
</dbReference>
<accession>A0A4P6MXD1</accession>
<evidence type="ECO:0000313" key="3">
    <source>
        <dbReference type="Proteomes" id="UP000290408"/>
    </source>
</evidence>
<protein>
    <submittedName>
        <fullName evidence="2">MarR family transcriptional regulator</fullName>
    </submittedName>
</protein>
<dbReference type="OrthoDB" id="3399802at2"/>
<gene>
    <name evidence="2" type="ORF">EXU32_16975</name>
</gene>
<evidence type="ECO:0000313" key="2">
    <source>
        <dbReference type="EMBL" id="QBF47786.1"/>
    </source>
</evidence>
<dbReference type="KEGG" id="jli:EXU32_16975"/>
<organism evidence="2 3">
    <name type="scientific">Janibacter limosus</name>
    <dbReference type="NCBI Taxonomy" id="53458"/>
    <lineage>
        <taxon>Bacteria</taxon>
        <taxon>Bacillati</taxon>
        <taxon>Actinomycetota</taxon>
        <taxon>Actinomycetes</taxon>
        <taxon>Micrococcales</taxon>
        <taxon>Intrasporangiaceae</taxon>
        <taxon>Janibacter</taxon>
    </lineage>
</organism>
<proteinExistence type="predicted"/>
<reference evidence="2 3" key="1">
    <citation type="submission" date="2019-02" db="EMBL/GenBank/DDBJ databases">
        <title>Genomic data mining of an Antarctic deep-sea actinobacterium, Janibacterlimosus P3-3-X1.</title>
        <authorList>
            <person name="Liao L."/>
            <person name="Chen B."/>
        </authorList>
    </citation>
    <scope>NUCLEOTIDE SEQUENCE [LARGE SCALE GENOMIC DNA]</scope>
    <source>
        <strain evidence="2 3">P3-3-X1</strain>
    </source>
</reference>